<dbReference type="PROSITE" id="PS01076">
    <property type="entry name" value="ACETATE_KINASE_2"/>
    <property type="match status" value="1"/>
</dbReference>
<dbReference type="GO" id="GO:0006083">
    <property type="term" value="P:acetate metabolic process"/>
    <property type="evidence" value="ECO:0007669"/>
    <property type="project" value="TreeGrafter"/>
</dbReference>
<dbReference type="GO" id="GO:0005737">
    <property type="term" value="C:cytoplasm"/>
    <property type="evidence" value="ECO:0007669"/>
    <property type="project" value="UniProtKB-SubCell"/>
</dbReference>
<dbReference type="Pfam" id="PF00871">
    <property type="entry name" value="Acetate_kinase"/>
    <property type="match status" value="1"/>
</dbReference>
<keyword evidence="12" id="KW-1185">Reference proteome</keyword>
<dbReference type="Proteomes" id="UP000366051">
    <property type="component" value="Chromosome"/>
</dbReference>
<dbReference type="GO" id="GO:0008776">
    <property type="term" value="F:acetate kinase activity"/>
    <property type="evidence" value="ECO:0007669"/>
    <property type="project" value="TreeGrafter"/>
</dbReference>
<keyword evidence="4 9" id="KW-0808">Transferase</keyword>
<name>A0A5Q2MZ16_9FIRM</name>
<accession>A0A5Q2MZ16</accession>
<dbReference type="GO" id="GO:0005524">
    <property type="term" value="F:ATP binding"/>
    <property type="evidence" value="ECO:0007669"/>
    <property type="project" value="UniProtKB-KW"/>
</dbReference>
<dbReference type="NCBIfam" id="NF002834">
    <property type="entry name" value="PRK03011.1-5"/>
    <property type="match status" value="1"/>
</dbReference>
<evidence type="ECO:0000256" key="10">
    <source>
        <dbReference type="RuleBase" id="RU003835"/>
    </source>
</evidence>
<dbReference type="InterPro" id="IPR011245">
    <property type="entry name" value="Butyrate_kin"/>
</dbReference>
<dbReference type="HAMAP" id="MF_00542">
    <property type="entry name" value="Butyrate_kinase"/>
    <property type="match status" value="1"/>
</dbReference>
<sequence length="362" mass="39875">MWKKERMKKAYKVLVINPGATSTKIALYEDEKVLLSDNIRHATEDLSAYKEVIEQLPYRLQLILDRLSKGKIAMSSIDAVVGRGGLLKPLQGGTYRVNAKMLQDLKQALRGEHASNLGALLAYHMALPLKKEAYIVDPVSVDELNPLARLSGWPELPRTSLSHVLNSKAVARKVAAAKGKKYEEMQLIVVHLGTGISVSAHQKGQIIDVNNAMEEGPFSIDRTGTLPARALVQLCYSGKYEEKDLLAKMSRSAGLFAYLGTKDLQEVERRIIDGDEEAELVFKSMLYQTAKEIGAMATVLSGQVEAIVFTGGMAHSDLVIQTLRERVSFIAPTVVYAGEMEMEALAFGALRVLRGEEEALVY</sequence>
<keyword evidence="5 9" id="KW-0547">Nucleotide-binding</keyword>
<dbReference type="EMBL" id="CP045875">
    <property type="protein sequence ID" value="QGG47998.1"/>
    <property type="molecule type" value="Genomic_DNA"/>
</dbReference>
<dbReference type="KEGG" id="hcv:FTV88_1900"/>
<proteinExistence type="inferred from homology"/>
<dbReference type="NCBIfam" id="TIGR02707">
    <property type="entry name" value="butyr_kinase"/>
    <property type="match status" value="1"/>
</dbReference>
<evidence type="ECO:0000313" key="11">
    <source>
        <dbReference type="EMBL" id="QGG47998.1"/>
    </source>
</evidence>
<dbReference type="InterPro" id="IPR000890">
    <property type="entry name" value="Aliphatic_acid_kin_short-chain"/>
</dbReference>
<evidence type="ECO:0000256" key="7">
    <source>
        <dbReference type="ARBA" id="ARBA00022840"/>
    </source>
</evidence>
<comment type="catalytic activity">
    <reaction evidence="8 9">
        <text>butanoate + ATP = butanoyl phosphate + ADP</text>
        <dbReference type="Rhea" id="RHEA:13585"/>
        <dbReference type="ChEBI" id="CHEBI:17968"/>
        <dbReference type="ChEBI" id="CHEBI:30616"/>
        <dbReference type="ChEBI" id="CHEBI:58079"/>
        <dbReference type="ChEBI" id="CHEBI:456216"/>
        <dbReference type="EC" id="2.7.2.7"/>
    </reaction>
</comment>
<evidence type="ECO:0000256" key="5">
    <source>
        <dbReference type="ARBA" id="ARBA00022741"/>
    </source>
</evidence>
<dbReference type="EC" id="2.7.2.7" evidence="9"/>
<evidence type="ECO:0000256" key="3">
    <source>
        <dbReference type="ARBA" id="ARBA00022490"/>
    </source>
</evidence>
<reference evidence="12" key="1">
    <citation type="submission" date="2019-11" db="EMBL/GenBank/DDBJ databases">
        <title>Genome sequence of Heliorestis convoluta strain HH, an alkaliphilic and minimalistic phototrophic bacterium from a soda lake in Egypt.</title>
        <authorList>
            <person name="Dewey E.D."/>
            <person name="Stokes L.M."/>
            <person name="Burchell B.M."/>
            <person name="Shaffer K.N."/>
            <person name="Huntington A.M."/>
            <person name="Baker J.M."/>
            <person name="Nadendla S."/>
            <person name="Giglio M.G."/>
            <person name="Touchman J.W."/>
            <person name="Blankenship R.E."/>
            <person name="Madigan M.T."/>
            <person name="Sattley W.M."/>
        </authorList>
    </citation>
    <scope>NUCLEOTIDE SEQUENCE [LARGE SCALE GENOMIC DNA]</scope>
    <source>
        <strain evidence="12">HH</strain>
    </source>
</reference>
<dbReference type="PRINTS" id="PR00471">
    <property type="entry name" value="ACETATEKNASE"/>
</dbReference>
<dbReference type="PANTHER" id="PTHR21060">
    <property type="entry name" value="ACETATE KINASE"/>
    <property type="match status" value="1"/>
</dbReference>
<dbReference type="InterPro" id="IPR023865">
    <property type="entry name" value="Aliphatic_acid_kinase_CS"/>
</dbReference>
<evidence type="ECO:0000256" key="2">
    <source>
        <dbReference type="ARBA" id="ARBA00008748"/>
    </source>
</evidence>
<evidence type="ECO:0000256" key="4">
    <source>
        <dbReference type="ARBA" id="ARBA00022679"/>
    </source>
</evidence>
<dbReference type="AlphaFoldDB" id="A0A5Q2MZ16"/>
<evidence type="ECO:0000256" key="8">
    <source>
        <dbReference type="ARBA" id="ARBA00048596"/>
    </source>
</evidence>
<evidence type="ECO:0000256" key="1">
    <source>
        <dbReference type="ARBA" id="ARBA00004496"/>
    </source>
</evidence>
<dbReference type="InterPro" id="IPR043129">
    <property type="entry name" value="ATPase_NBD"/>
</dbReference>
<evidence type="ECO:0000313" key="12">
    <source>
        <dbReference type="Proteomes" id="UP000366051"/>
    </source>
</evidence>
<keyword evidence="6 9" id="KW-0418">Kinase</keyword>
<dbReference type="CDD" id="cd24011">
    <property type="entry name" value="ASKHA_NBD_BK"/>
    <property type="match status" value="1"/>
</dbReference>
<protein>
    <recommendedName>
        <fullName evidence="9">Probable butyrate kinase</fullName>
        <shortName evidence="9">BK</shortName>
        <ecNumber evidence="9">2.7.2.7</ecNumber>
    </recommendedName>
    <alternativeName>
        <fullName evidence="9">Branched-chain carboxylic acid kinase</fullName>
    </alternativeName>
</protein>
<dbReference type="Gene3D" id="3.30.420.40">
    <property type="match status" value="2"/>
</dbReference>
<comment type="subcellular location">
    <subcellularLocation>
        <location evidence="1 9">Cytoplasm</location>
    </subcellularLocation>
</comment>
<dbReference type="PIRSF" id="PIRSF036458">
    <property type="entry name" value="Butyrate_kin"/>
    <property type="match status" value="1"/>
</dbReference>
<keyword evidence="7 9" id="KW-0067">ATP-binding</keyword>
<evidence type="ECO:0000256" key="9">
    <source>
        <dbReference type="HAMAP-Rule" id="MF_00542"/>
    </source>
</evidence>
<comment type="similarity">
    <text evidence="2 9 10">Belongs to the acetokinase family.</text>
</comment>
<gene>
    <name evidence="9 11" type="primary">buk</name>
    <name evidence="11" type="ORF">FTV88_1900</name>
</gene>
<dbReference type="PANTHER" id="PTHR21060:SF3">
    <property type="entry name" value="BUTYRATE KINASE 2-RELATED"/>
    <property type="match status" value="1"/>
</dbReference>
<dbReference type="GO" id="GO:0047761">
    <property type="term" value="F:butyrate kinase activity"/>
    <property type="evidence" value="ECO:0007669"/>
    <property type="project" value="UniProtKB-UniRule"/>
</dbReference>
<dbReference type="SUPFAM" id="SSF53067">
    <property type="entry name" value="Actin-like ATPase domain"/>
    <property type="match status" value="2"/>
</dbReference>
<organism evidence="11 12">
    <name type="scientific">Heliorestis convoluta</name>
    <dbReference type="NCBI Taxonomy" id="356322"/>
    <lineage>
        <taxon>Bacteria</taxon>
        <taxon>Bacillati</taxon>
        <taxon>Bacillota</taxon>
        <taxon>Clostridia</taxon>
        <taxon>Eubacteriales</taxon>
        <taxon>Heliobacteriaceae</taxon>
        <taxon>Heliorestis</taxon>
    </lineage>
</organism>
<keyword evidence="3 9" id="KW-0963">Cytoplasm</keyword>
<evidence type="ECO:0000256" key="6">
    <source>
        <dbReference type="ARBA" id="ARBA00022777"/>
    </source>
</evidence>